<keyword evidence="2" id="KW-0004">4Fe-4S</keyword>
<dbReference type="PANTHER" id="PTHR11748">
    <property type="entry name" value="D-LACTATE DEHYDROGENASE"/>
    <property type="match status" value="1"/>
</dbReference>
<evidence type="ECO:0000313" key="15">
    <source>
        <dbReference type="Proteomes" id="UP000269335"/>
    </source>
</evidence>
<keyword evidence="3" id="KW-0285">Flavoprotein</keyword>
<evidence type="ECO:0000256" key="10">
    <source>
        <dbReference type="ARBA" id="ARBA00051291"/>
    </source>
</evidence>
<comment type="cofactor">
    <cofactor evidence="1">
        <name>FAD</name>
        <dbReference type="ChEBI" id="CHEBI:57692"/>
    </cofactor>
</comment>
<comment type="catalytic activity">
    <reaction evidence="10">
        <text>(R)-2-hydroxyglutarate + A = 2-oxoglutarate + AH2</text>
        <dbReference type="Rhea" id="RHEA:38295"/>
        <dbReference type="ChEBI" id="CHEBI:13193"/>
        <dbReference type="ChEBI" id="CHEBI:15801"/>
        <dbReference type="ChEBI" id="CHEBI:16810"/>
        <dbReference type="ChEBI" id="CHEBI:17499"/>
        <dbReference type="EC" id="1.1.99.39"/>
    </reaction>
    <physiologicalReaction direction="left-to-right" evidence="10">
        <dbReference type="Rhea" id="RHEA:38296"/>
    </physiologicalReaction>
</comment>
<organism evidence="14 15">
    <name type="scientific">Pseudomonas cannabina</name>
    <dbReference type="NCBI Taxonomy" id="86840"/>
    <lineage>
        <taxon>Bacteria</taxon>
        <taxon>Pseudomonadati</taxon>
        <taxon>Pseudomonadota</taxon>
        <taxon>Gammaproteobacteria</taxon>
        <taxon>Pseudomonadales</taxon>
        <taxon>Pseudomonadaceae</taxon>
        <taxon>Pseudomonas</taxon>
    </lineage>
</organism>
<accession>A0AB37QA71</accession>
<dbReference type="GO" id="GO:1903457">
    <property type="term" value="P:lactate catabolic process"/>
    <property type="evidence" value="ECO:0007669"/>
    <property type="project" value="TreeGrafter"/>
</dbReference>
<dbReference type="Proteomes" id="UP000269335">
    <property type="component" value="Unassembled WGS sequence"/>
</dbReference>
<keyword evidence="4" id="KW-0479">Metal-binding</keyword>
<dbReference type="SUPFAM" id="SSF55103">
    <property type="entry name" value="FAD-linked oxidases, C-terminal domain"/>
    <property type="match status" value="1"/>
</dbReference>
<keyword evidence="5" id="KW-0274">FAD</keyword>
<dbReference type="EMBL" id="RBPH01000132">
    <property type="protein sequence ID" value="RMN81079.1"/>
    <property type="molecule type" value="Genomic_DNA"/>
</dbReference>
<evidence type="ECO:0000256" key="7">
    <source>
        <dbReference type="ARBA" id="ARBA00023004"/>
    </source>
</evidence>
<evidence type="ECO:0000256" key="1">
    <source>
        <dbReference type="ARBA" id="ARBA00001974"/>
    </source>
</evidence>
<evidence type="ECO:0000256" key="6">
    <source>
        <dbReference type="ARBA" id="ARBA00023002"/>
    </source>
</evidence>
<feature type="domain" description="FAD-binding oxidoreductase/transferase type 4 C-terminal" evidence="13">
    <location>
        <begin position="1"/>
        <end position="184"/>
    </location>
</feature>
<reference evidence="14 15" key="1">
    <citation type="submission" date="2018-08" db="EMBL/GenBank/DDBJ databases">
        <title>Recombination of ecologically and evolutionarily significant loci maintains genetic cohesion in the Pseudomonas syringae species complex.</title>
        <authorList>
            <person name="Dillon M."/>
            <person name="Thakur S."/>
            <person name="Almeida R.N.D."/>
            <person name="Weir B.S."/>
            <person name="Guttman D.S."/>
        </authorList>
    </citation>
    <scope>NUCLEOTIDE SEQUENCE [LARGE SCALE GENOMIC DNA]</scope>
    <source>
        <strain evidence="14 15">ICMP 15201</strain>
    </source>
</reference>
<dbReference type="GO" id="GO:0046872">
    <property type="term" value="F:metal ion binding"/>
    <property type="evidence" value="ECO:0007669"/>
    <property type="project" value="UniProtKB-KW"/>
</dbReference>
<evidence type="ECO:0000256" key="12">
    <source>
        <dbReference type="ARBA" id="ARBA00067680"/>
    </source>
</evidence>
<dbReference type="Pfam" id="PF02913">
    <property type="entry name" value="FAD-oxidase_C"/>
    <property type="match status" value="1"/>
</dbReference>
<evidence type="ECO:0000256" key="9">
    <source>
        <dbReference type="ARBA" id="ARBA00039003"/>
    </source>
</evidence>
<dbReference type="FunFam" id="3.30.70.2740:FF:000003">
    <property type="entry name" value="Oxidoreductase, FAD-binding, putative"/>
    <property type="match status" value="1"/>
</dbReference>
<dbReference type="PANTHER" id="PTHR11748:SF119">
    <property type="entry name" value="D-2-HYDROXYGLUTARATE DEHYDROGENASE"/>
    <property type="match status" value="1"/>
</dbReference>
<keyword evidence="8" id="KW-0411">Iron-sulfur</keyword>
<dbReference type="GO" id="GO:0051990">
    <property type="term" value="F:(R)-2-hydroxyglutarate dehydrogenase activity"/>
    <property type="evidence" value="ECO:0007669"/>
    <property type="project" value="UniProtKB-EC"/>
</dbReference>
<evidence type="ECO:0000256" key="11">
    <source>
        <dbReference type="ARBA" id="ARBA00060924"/>
    </source>
</evidence>
<evidence type="ECO:0000256" key="3">
    <source>
        <dbReference type="ARBA" id="ARBA00022630"/>
    </source>
</evidence>
<gene>
    <name evidence="14" type="ORF">ALQ53_04618</name>
</gene>
<evidence type="ECO:0000256" key="8">
    <source>
        <dbReference type="ARBA" id="ARBA00023014"/>
    </source>
</evidence>
<keyword evidence="6" id="KW-0560">Oxidoreductase</keyword>
<evidence type="ECO:0000256" key="4">
    <source>
        <dbReference type="ARBA" id="ARBA00022723"/>
    </source>
</evidence>
<dbReference type="GO" id="GO:0051539">
    <property type="term" value="F:4 iron, 4 sulfur cluster binding"/>
    <property type="evidence" value="ECO:0007669"/>
    <property type="project" value="UniProtKB-KW"/>
</dbReference>
<protein>
    <recommendedName>
        <fullName evidence="12">D-2-hydroxyglutarate dehydrogenase</fullName>
        <ecNumber evidence="9">1.1.99.39</ecNumber>
    </recommendedName>
</protein>
<comment type="similarity">
    <text evidence="11">In the N-terminal section; belongs to the FAD-binding oxidoreductase/transferase type 4 family.</text>
</comment>
<sequence>MEFSGDDEAAVQQSVHDFVLHLQRDTSVERLGHTLAIGADALKRVYAMRRRAVGLLDNVKGEARPQPFVEDTAVPPENLADFIQEFRALLDSYDLQYGMFGHVDAGVLHVRPILNMKDPTQAALIRPISDAAALTQKHGGLLWGEHGKGLRSQYVPDYFGELYPALQQLKAAFDPWNQLSPGKIATPN</sequence>
<name>A0AB37QA71_PSECA</name>
<proteinExistence type="inferred from homology"/>
<dbReference type="EC" id="1.1.99.39" evidence="9"/>
<dbReference type="InterPro" id="IPR004113">
    <property type="entry name" value="FAD-bd_oxidored_4_C"/>
</dbReference>
<evidence type="ECO:0000256" key="2">
    <source>
        <dbReference type="ARBA" id="ARBA00022485"/>
    </source>
</evidence>
<keyword evidence="7" id="KW-0408">Iron</keyword>
<comment type="caution">
    <text evidence="14">The sequence shown here is derived from an EMBL/GenBank/DDBJ whole genome shotgun (WGS) entry which is preliminary data.</text>
</comment>
<evidence type="ECO:0000256" key="5">
    <source>
        <dbReference type="ARBA" id="ARBA00022827"/>
    </source>
</evidence>
<evidence type="ECO:0000313" key="14">
    <source>
        <dbReference type="EMBL" id="RMN81079.1"/>
    </source>
</evidence>
<evidence type="ECO:0000259" key="13">
    <source>
        <dbReference type="Pfam" id="PF02913"/>
    </source>
</evidence>
<dbReference type="GO" id="GO:0008720">
    <property type="term" value="F:D-lactate dehydrogenase (NAD+) activity"/>
    <property type="evidence" value="ECO:0007669"/>
    <property type="project" value="TreeGrafter"/>
</dbReference>
<dbReference type="InterPro" id="IPR016164">
    <property type="entry name" value="FAD-linked_Oxase-like_C"/>
</dbReference>
<dbReference type="GO" id="GO:0050660">
    <property type="term" value="F:flavin adenine dinucleotide binding"/>
    <property type="evidence" value="ECO:0007669"/>
    <property type="project" value="InterPro"/>
</dbReference>
<dbReference type="GO" id="GO:0004458">
    <property type="term" value="F:D-lactate dehydrogenase (cytochrome) activity"/>
    <property type="evidence" value="ECO:0007669"/>
    <property type="project" value="TreeGrafter"/>
</dbReference>
<dbReference type="Gene3D" id="3.30.70.2740">
    <property type="match status" value="1"/>
</dbReference>
<dbReference type="AlphaFoldDB" id="A0AB37QA71"/>